<evidence type="ECO:0000256" key="2">
    <source>
        <dbReference type="SAM" id="MobiDB-lite"/>
    </source>
</evidence>
<sequence length="416" mass="49739">MSEYTESDEVKTSTTKPDYQKIDSNYSVYDVDDHIRQMKPSRNLILYYQSKIEDMRKYEIDLEEQLERCKKVCDEDWTAQEELLKRNDEVSELKKAVSDLQVFLYQEREHVLQLSAENDRLRLTQLDYQRKLDTVLSFAGLPNDFITFICTDPNVTIVPNKTTNSSKISTNRNTEHSKHKRGIMKDLAESRDDMEKLQVEALIAEWEEQSELYRDEIHSLLLDRDLRQKEWEEERKRLQNQISHSHKMLKSLQSKVCDESTRFINMEKRHQARESVWMDERTELLKSLETIHQLLHVPSRNYQHVTSQVSALKKQLSQKDDLVNMYQEQSSSLESELERLKDSMEKNKLQHKDKKSKILNQVNYFKEKCEEEKRRRLLDAEGFRNDIRFLQTRIQTLERKVYTSYSRSDLVSHIKS</sequence>
<dbReference type="EMBL" id="QKKF02022243">
    <property type="protein sequence ID" value="RZF38479.1"/>
    <property type="molecule type" value="Genomic_DNA"/>
</dbReference>
<comment type="caution">
    <text evidence="3">The sequence shown here is derived from an EMBL/GenBank/DDBJ whole genome shotgun (WGS) entry which is preliminary data.</text>
</comment>
<protein>
    <submittedName>
        <fullName evidence="3">Uncharacterized protein</fullName>
    </submittedName>
</protein>
<evidence type="ECO:0000313" key="4">
    <source>
        <dbReference type="Proteomes" id="UP000291343"/>
    </source>
</evidence>
<dbReference type="OrthoDB" id="191169at2759"/>
<dbReference type="InterPro" id="IPR037696">
    <property type="entry name" value="CCDC77"/>
</dbReference>
<evidence type="ECO:0000313" key="3">
    <source>
        <dbReference type="EMBL" id="RZF38479.1"/>
    </source>
</evidence>
<feature type="coiled-coil region" evidence="1">
    <location>
        <begin position="323"/>
        <end position="400"/>
    </location>
</feature>
<dbReference type="SMR" id="A0A482WY31"/>
<dbReference type="AlphaFoldDB" id="A0A482WY31"/>
<feature type="coiled-coil region" evidence="1">
    <location>
        <begin position="180"/>
        <end position="255"/>
    </location>
</feature>
<organism evidence="3 4">
    <name type="scientific">Laodelphax striatellus</name>
    <name type="common">Small brown planthopper</name>
    <name type="synonym">Delphax striatella</name>
    <dbReference type="NCBI Taxonomy" id="195883"/>
    <lineage>
        <taxon>Eukaryota</taxon>
        <taxon>Metazoa</taxon>
        <taxon>Ecdysozoa</taxon>
        <taxon>Arthropoda</taxon>
        <taxon>Hexapoda</taxon>
        <taxon>Insecta</taxon>
        <taxon>Pterygota</taxon>
        <taxon>Neoptera</taxon>
        <taxon>Paraneoptera</taxon>
        <taxon>Hemiptera</taxon>
        <taxon>Auchenorrhyncha</taxon>
        <taxon>Fulgoroidea</taxon>
        <taxon>Delphacidae</taxon>
        <taxon>Criomorphinae</taxon>
        <taxon>Laodelphax</taxon>
    </lineage>
</organism>
<keyword evidence="4" id="KW-1185">Reference proteome</keyword>
<gene>
    <name evidence="3" type="ORF">LSTR_LSTR006074</name>
</gene>
<feature type="compositionally biased region" description="Polar residues" evidence="2">
    <location>
        <begin position="161"/>
        <end position="172"/>
    </location>
</feature>
<proteinExistence type="predicted"/>
<name>A0A482WY31_LAOST</name>
<reference evidence="3 4" key="1">
    <citation type="journal article" date="2017" name="Gigascience">
        <title>Genome sequence of the small brown planthopper, Laodelphax striatellus.</title>
        <authorList>
            <person name="Zhu J."/>
            <person name="Jiang F."/>
            <person name="Wang X."/>
            <person name="Yang P."/>
            <person name="Bao Y."/>
            <person name="Zhao W."/>
            <person name="Wang W."/>
            <person name="Lu H."/>
            <person name="Wang Q."/>
            <person name="Cui N."/>
            <person name="Li J."/>
            <person name="Chen X."/>
            <person name="Luo L."/>
            <person name="Yu J."/>
            <person name="Kang L."/>
            <person name="Cui F."/>
        </authorList>
    </citation>
    <scope>NUCLEOTIDE SEQUENCE [LARGE SCALE GENOMIC DNA]</scope>
    <source>
        <strain evidence="3">Lst14</strain>
    </source>
</reference>
<dbReference type="PANTHER" id="PTHR22091">
    <property type="entry name" value="COILED-COIL DOMAIN-CONTAINING PROTEIN 77"/>
    <property type="match status" value="1"/>
</dbReference>
<feature type="coiled-coil region" evidence="1">
    <location>
        <begin position="48"/>
        <end position="75"/>
    </location>
</feature>
<accession>A0A482WY31</accession>
<dbReference type="STRING" id="195883.A0A482WY31"/>
<dbReference type="PANTHER" id="PTHR22091:SF1">
    <property type="entry name" value="COILED-COIL DOMAIN-CONTAINING PROTEIN 77"/>
    <property type="match status" value="1"/>
</dbReference>
<feature type="region of interest" description="Disordered" evidence="2">
    <location>
        <begin position="161"/>
        <end position="180"/>
    </location>
</feature>
<dbReference type="InParanoid" id="A0A482WY31"/>
<dbReference type="Proteomes" id="UP000291343">
    <property type="component" value="Unassembled WGS sequence"/>
</dbReference>
<evidence type="ECO:0000256" key="1">
    <source>
        <dbReference type="SAM" id="Coils"/>
    </source>
</evidence>
<dbReference type="GO" id="GO:0005813">
    <property type="term" value="C:centrosome"/>
    <property type="evidence" value="ECO:0007669"/>
    <property type="project" value="TreeGrafter"/>
</dbReference>
<keyword evidence="1" id="KW-0175">Coiled coil</keyword>